<feature type="domain" description="DUF7598" evidence="3">
    <location>
        <begin position="11"/>
        <end position="145"/>
    </location>
</feature>
<comment type="caution">
    <text evidence="4">The sequence shown here is derived from an EMBL/GenBank/DDBJ whole genome shotgun (WGS) entry which is preliminary data.</text>
</comment>
<keyword evidence="2" id="KW-1133">Transmembrane helix</keyword>
<dbReference type="AlphaFoldDB" id="A0A9P5GT99"/>
<reference evidence="4" key="1">
    <citation type="submission" date="2020-03" db="EMBL/GenBank/DDBJ databases">
        <title>Draft Genome Sequence of Cylindrodendrum hubeiense.</title>
        <authorList>
            <person name="Buettner E."/>
            <person name="Kellner H."/>
        </authorList>
    </citation>
    <scope>NUCLEOTIDE SEQUENCE</scope>
    <source>
        <strain evidence="4">IHI 201604</strain>
    </source>
</reference>
<feature type="compositionally biased region" description="Basic and acidic residues" evidence="1">
    <location>
        <begin position="295"/>
        <end position="304"/>
    </location>
</feature>
<dbReference type="PROSITE" id="PS51257">
    <property type="entry name" value="PROKAR_LIPOPROTEIN"/>
    <property type="match status" value="1"/>
</dbReference>
<dbReference type="EMBL" id="JAANBB010000878">
    <property type="protein sequence ID" value="KAF7532715.1"/>
    <property type="molecule type" value="Genomic_DNA"/>
</dbReference>
<keyword evidence="2" id="KW-0812">Transmembrane</keyword>
<feature type="transmembrane region" description="Helical" evidence="2">
    <location>
        <begin position="46"/>
        <end position="67"/>
    </location>
</feature>
<evidence type="ECO:0000256" key="2">
    <source>
        <dbReference type="SAM" id="Phobius"/>
    </source>
</evidence>
<dbReference type="InterPro" id="IPR056019">
    <property type="entry name" value="DUF7598"/>
</dbReference>
<keyword evidence="5" id="KW-1185">Reference proteome</keyword>
<dbReference type="Proteomes" id="UP000722485">
    <property type="component" value="Unassembled WGS sequence"/>
</dbReference>
<dbReference type="OrthoDB" id="5327148at2759"/>
<feature type="transmembrane region" description="Helical" evidence="2">
    <location>
        <begin position="125"/>
        <end position="146"/>
    </location>
</feature>
<accession>A0A9P5GT99</accession>
<dbReference type="Pfam" id="PF24535">
    <property type="entry name" value="DUF7598"/>
    <property type="match status" value="1"/>
</dbReference>
<name>A0A9P5GT99_9HYPO</name>
<feature type="region of interest" description="Disordered" evidence="1">
    <location>
        <begin position="231"/>
        <end position="304"/>
    </location>
</feature>
<keyword evidence="2" id="KW-0472">Membrane</keyword>
<feature type="transmembrane region" description="Helical" evidence="2">
    <location>
        <begin position="20"/>
        <end position="40"/>
    </location>
</feature>
<evidence type="ECO:0000256" key="1">
    <source>
        <dbReference type="SAM" id="MobiDB-lite"/>
    </source>
</evidence>
<protein>
    <recommendedName>
        <fullName evidence="3">DUF7598 domain-containing protein</fullName>
    </recommendedName>
</protein>
<evidence type="ECO:0000259" key="3">
    <source>
        <dbReference type="Pfam" id="PF24535"/>
    </source>
</evidence>
<proteinExistence type="predicted"/>
<evidence type="ECO:0000313" key="4">
    <source>
        <dbReference type="EMBL" id="KAF7532715.1"/>
    </source>
</evidence>
<evidence type="ECO:0000313" key="5">
    <source>
        <dbReference type="Proteomes" id="UP000722485"/>
    </source>
</evidence>
<gene>
    <name evidence="4" type="ORF">G7Z17_g13606</name>
</gene>
<feature type="compositionally biased region" description="Basic and acidic residues" evidence="1">
    <location>
        <begin position="250"/>
        <end position="262"/>
    </location>
</feature>
<organism evidence="4 5">
    <name type="scientific">Cylindrodendrum hubeiense</name>
    <dbReference type="NCBI Taxonomy" id="595255"/>
    <lineage>
        <taxon>Eukaryota</taxon>
        <taxon>Fungi</taxon>
        <taxon>Dikarya</taxon>
        <taxon>Ascomycota</taxon>
        <taxon>Pezizomycotina</taxon>
        <taxon>Sordariomycetes</taxon>
        <taxon>Hypocreomycetidae</taxon>
        <taxon>Hypocreales</taxon>
        <taxon>Nectriaceae</taxon>
        <taxon>Cylindrodendrum</taxon>
    </lineage>
</organism>
<feature type="region of interest" description="Disordered" evidence="1">
    <location>
        <begin position="164"/>
        <end position="186"/>
    </location>
</feature>
<sequence>MFKGDSIRGPGMIILQFLRAFTLITLITAAVACWTLIIKIDTSSGFFFFDAASLFFTSNIAVFLAVSELPIAKSYFRRTWPVISDESGFTWLGFAMSLIGCNILGKLNQPANSTKNLGLAFWRLVLSAGILAITFGLVNIVCSFIFRDSANGINARVVRSDGRLSAPNQDAPSYKEQYSVRSNSVREDKPKTTFMSFFWKRKGQNAGSTSPRPQISDPMPSHLHRQYDVERDPAYSPASYTRTPGDEDEWDRRSPIAPDVRRPATALHPAMHPTQQDLNPPAPGLYPGHNRRSSRYSEAHMSRF</sequence>